<protein>
    <submittedName>
        <fullName evidence="1">Uncharacterized protein</fullName>
    </submittedName>
</protein>
<organism evidence="1 2">
    <name type="scientific">Artomyces pyxidatus</name>
    <dbReference type="NCBI Taxonomy" id="48021"/>
    <lineage>
        <taxon>Eukaryota</taxon>
        <taxon>Fungi</taxon>
        <taxon>Dikarya</taxon>
        <taxon>Basidiomycota</taxon>
        <taxon>Agaricomycotina</taxon>
        <taxon>Agaricomycetes</taxon>
        <taxon>Russulales</taxon>
        <taxon>Auriscalpiaceae</taxon>
        <taxon>Artomyces</taxon>
    </lineage>
</organism>
<comment type="caution">
    <text evidence="1">The sequence shown here is derived from an EMBL/GenBank/DDBJ whole genome shotgun (WGS) entry which is preliminary data.</text>
</comment>
<sequence length="360" mass="40516">MPAIAHIPGLNKVTRFAAILAKSFAFSRTINPRNLEHHWYPLWSRFLNDLVSDIPNLLVFPQYPIWVVAENVAEPESHIEGDDLEPPSAEQRQADKKTRAKLLRGAREAAYKRAKEEKDRKKEQESQEQAAKRKARFENRQKTREKDEEERKGGTPNAPSPDAPTASTSKASDPTAVGLFSDGASAQTIPTPYARGRYADFAIVSVKAAAHAENPERYDGWRVLEDHVPLLVEVKRSPSRDAQGLQFRMGLDVALSEASSAVLIQAAYLFASRPQLAMVVAIAAAGPYWMSAVILREHEFTDDELNIMMHDMEYRPEEELVGKPIWSQPLKLYTPESDEAMEDIRNEVLAFNIMTAPEWP</sequence>
<accession>A0ACB8SNC4</accession>
<evidence type="ECO:0000313" key="1">
    <source>
        <dbReference type="EMBL" id="KAI0057920.1"/>
    </source>
</evidence>
<dbReference type="EMBL" id="MU277241">
    <property type="protein sequence ID" value="KAI0057920.1"/>
    <property type="molecule type" value="Genomic_DNA"/>
</dbReference>
<gene>
    <name evidence="1" type="ORF">BV25DRAFT_1339522</name>
</gene>
<dbReference type="Proteomes" id="UP000814140">
    <property type="component" value="Unassembled WGS sequence"/>
</dbReference>
<evidence type="ECO:0000313" key="2">
    <source>
        <dbReference type="Proteomes" id="UP000814140"/>
    </source>
</evidence>
<keyword evidence="2" id="KW-1185">Reference proteome</keyword>
<reference evidence="1" key="1">
    <citation type="submission" date="2021-03" db="EMBL/GenBank/DDBJ databases">
        <authorList>
            <consortium name="DOE Joint Genome Institute"/>
            <person name="Ahrendt S."/>
            <person name="Looney B.P."/>
            <person name="Miyauchi S."/>
            <person name="Morin E."/>
            <person name="Drula E."/>
            <person name="Courty P.E."/>
            <person name="Chicoki N."/>
            <person name="Fauchery L."/>
            <person name="Kohler A."/>
            <person name="Kuo A."/>
            <person name="Labutti K."/>
            <person name="Pangilinan J."/>
            <person name="Lipzen A."/>
            <person name="Riley R."/>
            <person name="Andreopoulos W."/>
            <person name="He G."/>
            <person name="Johnson J."/>
            <person name="Barry K.W."/>
            <person name="Grigoriev I.V."/>
            <person name="Nagy L."/>
            <person name="Hibbett D."/>
            <person name="Henrissat B."/>
            <person name="Matheny P.B."/>
            <person name="Labbe J."/>
            <person name="Martin F."/>
        </authorList>
    </citation>
    <scope>NUCLEOTIDE SEQUENCE</scope>
    <source>
        <strain evidence="1">HHB10654</strain>
    </source>
</reference>
<reference evidence="1" key="2">
    <citation type="journal article" date="2022" name="New Phytol.">
        <title>Evolutionary transition to the ectomycorrhizal habit in the genomes of a hyperdiverse lineage of mushroom-forming fungi.</title>
        <authorList>
            <person name="Looney B."/>
            <person name="Miyauchi S."/>
            <person name="Morin E."/>
            <person name="Drula E."/>
            <person name="Courty P.E."/>
            <person name="Kohler A."/>
            <person name="Kuo A."/>
            <person name="LaButti K."/>
            <person name="Pangilinan J."/>
            <person name="Lipzen A."/>
            <person name="Riley R."/>
            <person name="Andreopoulos W."/>
            <person name="He G."/>
            <person name="Johnson J."/>
            <person name="Nolan M."/>
            <person name="Tritt A."/>
            <person name="Barry K.W."/>
            <person name="Grigoriev I.V."/>
            <person name="Nagy L.G."/>
            <person name="Hibbett D."/>
            <person name="Henrissat B."/>
            <person name="Matheny P.B."/>
            <person name="Labbe J."/>
            <person name="Martin F.M."/>
        </authorList>
    </citation>
    <scope>NUCLEOTIDE SEQUENCE</scope>
    <source>
        <strain evidence="1">HHB10654</strain>
    </source>
</reference>
<name>A0ACB8SNC4_9AGAM</name>
<proteinExistence type="predicted"/>